<dbReference type="EMBL" id="CAXAMM010039956">
    <property type="protein sequence ID" value="CAK9090208.1"/>
    <property type="molecule type" value="Genomic_DNA"/>
</dbReference>
<sequence>MDGSGASPGLGAGDDMDVASTDSEMPPMNFASPPRKRRPRELTELESGNMFNFRKAQVGLSQSSVAVKQRRIMNAQVDSGHIFTDSPTISMVAPFEWGVAIKETLGQLNLENPSPFLMPEPIAGYFEFAGGGAAEVAAEGLRSSEVCSINIASQSDWDKQSKKALLQNSSESCKFGDIMNCVAEHCRSELLMQKPEIVELGDRDLRSVLGLVEVSGSESSSSSSTSASTKTVLAVSPASSDSCVQTETPPQLVSKEIVREMIEKLFNKKQILKKPLHAGVSPSKSFSSVLSRLADVIFNGHDCKAKIKFKR</sequence>
<organism evidence="2 4">
    <name type="scientific">Durusdinium trenchii</name>
    <dbReference type="NCBI Taxonomy" id="1381693"/>
    <lineage>
        <taxon>Eukaryota</taxon>
        <taxon>Sar</taxon>
        <taxon>Alveolata</taxon>
        <taxon>Dinophyceae</taxon>
        <taxon>Suessiales</taxon>
        <taxon>Symbiodiniaceae</taxon>
        <taxon>Durusdinium</taxon>
    </lineage>
</organism>
<dbReference type="Proteomes" id="UP001642464">
    <property type="component" value="Unassembled WGS sequence"/>
</dbReference>
<feature type="compositionally biased region" description="Gly residues" evidence="1">
    <location>
        <begin position="1"/>
        <end position="12"/>
    </location>
</feature>
<evidence type="ECO:0000313" key="3">
    <source>
        <dbReference type="EMBL" id="CAK9090208.1"/>
    </source>
</evidence>
<evidence type="ECO:0000313" key="4">
    <source>
        <dbReference type="Proteomes" id="UP001642464"/>
    </source>
</evidence>
<evidence type="ECO:0008006" key="5">
    <source>
        <dbReference type="Google" id="ProtNLM"/>
    </source>
</evidence>
<proteinExistence type="predicted"/>
<feature type="region of interest" description="Disordered" evidence="1">
    <location>
        <begin position="1"/>
        <end position="40"/>
    </location>
</feature>
<evidence type="ECO:0000313" key="2">
    <source>
        <dbReference type="EMBL" id="CAK9090204.1"/>
    </source>
</evidence>
<dbReference type="EMBL" id="CAXAMM010039955">
    <property type="protein sequence ID" value="CAK9090204.1"/>
    <property type="molecule type" value="Genomic_DNA"/>
</dbReference>
<feature type="non-terminal residue" evidence="2">
    <location>
        <position position="311"/>
    </location>
</feature>
<gene>
    <name evidence="2" type="ORF">SCF082_LOCUS42548</name>
    <name evidence="3" type="ORF">SCF082_LOCUS42550</name>
</gene>
<evidence type="ECO:0000256" key="1">
    <source>
        <dbReference type="SAM" id="MobiDB-lite"/>
    </source>
</evidence>
<comment type="caution">
    <text evidence="2">The sequence shown here is derived from an EMBL/GenBank/DDBJ whole genome shotgun (WGS) entry which is preliminary data.</text>
</comment>
<keyword evidence="4" id="KW-1185">Reference proteome</keyword>
<name>A0ABP0QQB4_9DINO</name>
<protein>
    <recommendedName>
        <fullName evidence="5">Condensin complex subunit 2</fullName>
    </recommendedName>
</protein>
<accession>A0ABP0QQB4</accession>
<reference evidence="2 4" key="1">
    <citation type="submission" date="2024-02" db="EMBL/GenBank/DDBJ databases">
        <authorList>
            <person name="Chen Y."/>
            <person name="Shah S."/>
            <person name="Dougan E. K."/>
            <person name="Thang M."/>
            <person name="Chan C."/>
        </authorList>
    </citation>
    <scope>NUCLEOTIDE SEQUENCE [LARGE SCALE GENOMIC DNA]</scope>
</reference>